<reference evidence="8 9" key="1">
    <citation type="journal article" date="2010" name="J. Bacteriol.">
        <title>Genome sequences of Oceanicola granulosus HTCC2516(T) and Oceanicola batsensis HTCC2597(TDelta).</title>
        <authorList>
            <person name="Thrash J.C."/>
            <person name="Cho J.C."/>
            <person name="Vergin K.L."/>
            <person name="Giovannoni S.J."/>
        </authorList>
    </citation>
    <scope>NUCLEOTIDE SEQUENCE [LARGE SCALE GENOMIC DNA]</scope>
    <source>
        <strain evidence="9">ATCC BAA-863 / DSM 15984 / KCTC 12145 / HTCC2597</strain>
    </source>
</reference>
<dbReference type="eggNOG" id="COG1863">
    <property type="taxonomic scope" value="Bacteria"/>
</dbReference>
<comment type="caution">
    <text evidence="8">The sequence shown here is derived from an EMBL/GenBank/DDBJ whole genome shotgun (WGS) entry which is preliminary data.</text>
</comment>
<dbReference type="OrthoDB" id="9807187at2"/>
<gene>
    <name evidence="8" type="ORF">OB2597_08909</name>
</gene>
<dbReference type="GO" id="GO:0005886">
    <property type="term" value="C:plasma membrane"/>
    <property type="evidence" value="ECO:0007669"/>
    <property type="project" value="UniProtKB-SubCell"/>
</dbReference>
<dbReference type="PIRSF" id="PIRSF019239">
    <property type="entry name" value="MrpE"/>
    <property type="match status" value="1"/>
</dbReference>
<evidence type="ECO:0000313" key="8">
    <source>
        <dbReference type="EMBL" id="EAQ04250.1"/>
    </source>
</evidence>
<evidence type="ECO:0000256" key="5">
    <source>
        <dbReference type="ARBA" id="ARBA00022989"/>
    </source>
</evidence>
<sequence>MIQRLIPHPLLSIMLTLVWLGLVNKITLGNLLLGLLLGLAVPMVTAPYWPNRPTLRRPLVAVKYILIVLWDIIVANVQVAIMILFKPRDAFRSRWITVPLELTSPEAITVLAGTITMTPGTVSAMLSADGRAILVHCLHTDDPEGDRDQIKRRYEGPLKEIFE</sequence>
<name>A3TUQ4_PSEBH</name>
<evidence type="ECO:0000256" key="4">
    <source>
        <dbReference type="ARBA" id="ARBA00022692"/>
    </source>
</evidence>
<dbReference type="Proteomes" id="UP000004318">
    <property type="component" value="Unassembled WGS sequence"/>
</dbReference>
<dbReference type="PANTHER" id="PTHR34584:SF1">
    <property type="entry name" value="NA(+)_H(+) ANTIPORTER SUBUNIT E1"/>
    <property type="match status" value="1"/>
</dbReference>
<evidence type="ECO:0000256" key="3">
    <source>
        <dbReference type="ARBA" id="ARBA00022475"/>
    </source>
</evidence>
<dbReference type="Pfam" id="PF01899">
    <property type="entry name" value="MNHE"/>
    <property type="match status" value="1"/>
</dbReference>
<dbReference type="STRING" id="252305.OB2597_08909"/>
<feature type="transmembrane region" description="Helical" evidence="7">
    <location>
        <begin position="30"/>
        <end position="49"/>
    </location>
</feature>
<comment type="similarity">
    <text evidence="2">Belongs to the CPA3 antiporters (TC 2.A.63) subunit E family.</text>
</comment>
<feature type="transmembrane region" description="Helical" evidence="7">
    <location>
        <begin position="61"/>
        <end position="85"/>
    </location>
</feature>
<evidence type="ECO:0000256" key="7">
    <source>
        <dbReference type="SAM" id="Phobius"/>
    </source>
</evidence>
<accession>A3TUQ4</accession>
<evidence type="ECO:0000256" key="2">
    <source>
        <dbReference type="ARBA" id="ARBA00006228"/>
    </source>
</evidence>
<protein>
    <submittedName>
        <fullName evidence="8">pH adaption potassium efflux system, PhaE subunit</fullName>
    </submittedName>
</protein>
<keyword evidence="4 7" id="KW-0812">Transmembrane</keyword>
<evidence type="ECO:0000313" key="9">
    <source>
        <dbReference type="Proteomes" id="UP000004318"/>
    </source>
</evidence>
<feature type="transmembrane region" description="Helical" evidence="7">
    <location>
        <begin position="6"/>
        <end position="23"/>
    </location>
</feature>
<dbReference type="HOGENOM" id="CLU_086615_4_0_5"/>
<comment type="subcellular location">
    <subcellularLocation>
        <location evidence="1">Cell membrane</location>
        <topology evidence="1">Multi-pass membrane protein</topology>
    </subcellularLocation>
</comment>
<keyword evidence="3" id="KW-1003">Cell membrane</keyword>
<evidence type="ECO:0000256" key="6">
    <source>
        <dbReference type="ARBA" id="ARBA00023136"/>
    </source>
</evidence>
<dbReference type="NCBIfam" id="NF006518">
    <property type="entry name" value="PRK08965.1-2"/>
    <property type="match status" value="1"/>
</dbReference>
<keyword evidence="5 7" id="KW-1133">Transmembrane helix</keyword>
<proteinExistence type="inferred from homology"/>
<organism evidence="8 9">
    <name type="scientific">Pseudooceanicola batsensis (strain ATCC BAA-863 / DSM 15984 / KCTC 12145 / HTCC2597)</name>
    <name type="common">Oceanicola batsensis</name>
    <dbReference type="NCBI Taxonomy" id="252305"/>
    <lineage>
        <taxon>Bacteria</taxon>
        <taxon>Pseudomonadati</taxon>
        <taxon>Pseudomonadota</taxon>
        <taxon>Alphaproteobacteria</taxon>
        <taxon>Rhodobacterales</taxon>
        <taxon>Paracoccaceae</taxon>
        <taxon>Pseudooceanicola</taxon>
    </lineage>
</organism>
<dbReference type="PANTHER" id="PTHR34584">
    <property type="entry name" value="NA(+)/H(+) ANTIPORTER SUBUNIT E1"/>
    <property type="match status" value="1"/>
</dbReference>
<dbReference type="GO" id="GO:0008324">
    <property type="term" value="F:monoatomic cation transmembrane transporter activity"/>
    <property type="evidence" value="ECO:0007669"/>
    <property type="project" value="InterPro"/>
</dbReference>
<dbReference type="RefSeq" id="WP_009806004.1">
    <property type="nucleotide sequence ID" value="NZ_CH724131.1"/>
</dbReference>
<dbReference type="EMBL" id="AAMO01000002">
    <property type="protein sequence ID" value="EAQ04250.1"/>
    <property type="molecule type" value="Genomic_DNA"/>
</dbReference>
<dbReference type="AlphaFoldDB" id="A3TUQ4"/>
<dbReference type="InterPro" id="IPR002758">
    <property type="entry name" value="Cation_antiport_E"/>
</dbReference>
<keyword evidence="6 7" id="KW-0472">Membrane</keyword>
<keyword evidence="9" id="KW-1185">Reference proteome</keyword>
<evidence type="ECO:0000256" key="1">
    <source>
        <dbReference type="ARBA" id="ARBA00004651"/>
    </source>
</evidence>